<keyword evidence="2" id="KW-0949">S-adenosyl-L-methionine</keyword>
<dbReference type="EMBL" id="QPFP01000009">
    <property type="protein sequence ID" value="TEB34469.1"/>
    <property type="molecule type" value="Genomic_DNA"/>
</dbReference>
<dbReference type="PANTHER" id="PTHR35897:SF1">
    <property type="entry name" value="METHYLTRANSFERASE AUSD"/>
    <property type="match status" value="1"/>
</dbReference>
<comment type="caution">
    <text evidence="3">The sequence shown here is derived from an EMBL/GenBank/DDBJ whole genome shotgun (WGS) entry which is preliminary data.</text>
</comment>
<gene>
    <name evidence="3" type="ORF">FA13DRAFT_1763011</name>
</gene>
<keyword evidence="1" id="KW-0808">Transferase</keyword>
<evidence type="ECO:0000256" key="1">
    <source>
        <dbReference type="ARBA" id="ARBA00022679"/>
    </source>
</evidence>
<evidence type="ECO:0000256" key="2">
    <source>
        <dbReference type="ARBA" id="ARBA00022691"/>
    </source>
</evidence>
<dbReference type="AlphaFoldDB" id="A0A4Y7TLS8"/>
<sequence length="257" mass="29014">MALYPLEKERTSLKAFQQLTGIEDEEELKQHILRVQKKAYDVYGYPCIRAFSFVRPKVLRIPAYNEALGILKKNKDAMLLDMAWCYECTIGTDARKAAFDGWPAQNIIGSDLHEEVDAASRPSDLRTLTSLTPLQGHISAIHASSFFHFFSEEKQLEAARQLASLLSPEPGSIIFGSHMGEGVKGPQQVPDEVKGLREPMYCHSPETWKREVWDGPVFEQGTVEVKAELREIEMPSLYPGGPEVWKSYLLLCSVTRL</sequence>
<evidence type="ECO:0000313" key="4">
    <source>
        <dbReference type="Proteomes" id="UP000298030"/>
    </source>
</evidence>
<dbReference type="OrthoDB" id="2094832at2759"/>
<keyword evidence="4" id="KW-1185">Reference proteome</keyword>
<evidence type="ECO:0000313" key="3">
    <source>
        <dbReference type="EMBL" id="TEB34469.1"/>
    </source>
</evidence>
<protein>
    <recommendedName>
        <fullName evidence="5">Methyltransferase domain-containing protein</fullName>
    </recommendedName>
</protein>
<evidence type="ECO:0008006" key="5">
    <source>
        <dbReference type="Google" id="ProtNLM"/>
    </source>
</evidence>
<accession>A0A4Y7TLS8</accession>
<dbReference type="Proteomes" id="UP000298030">
    <property type="component" value="Unassembled WGS sequence"/>
</dbReference>
<dbReference type="PANTHER" id="PTHR35897">
    <property type="entry name" value="METHYLTRANSFERASE AUSD"/>
    <property type="match status" value="1"/>
</dbReference>
<dbReference type="InterPro" id="IPR051654">
    <property type="entry name" value="Meroterpenoid_MTases"/>
</dbReference>
<organism evidence="3 4">
    <name type="scientific">Coprinellus micaceus</name>
    <name type="common">Glistening ink-cap mushroom</name>
    <name type="synonym">Coprinus micaceus</name>
    <dbReference type="NCBI Taxonomy" id="71717"/>
    <lineage>
        <taxon>Eukaryota</taxon>
        <taxon>Fungi</taxon>
        <taxon>Dikarya</taxon>
        <taxon>Basidiomycota</taxon>
        <taxon>Agaricomycotina</taxon>
        <taxon>Agaricomycetes</taxon>
        <taxon>Agaricomycetidae</taxon>
        <taxon>Agaricales</taxon>
        <taxon>Agaricineae</taxon>
        <taxon>Psathyrellaceae</taxon>
        <taxon>Coprinellus</taxon>
    </lineage>
</organism>
<dbReference type="GO" id="GO:0016740">
    <property type="term" value="F:transferase activity"/>
    <property type="evidence" value="ECO:0007669"/>
    <property type="project" value="UniProtKB-KW"/>
</dbReference>
<name>A0A4Y7TLS8_COPMI</name>
<dbReference type="STRING" id="71717.A0A4Y7TLS8"/>
<reference evidence="3 4" key="1">
    <citation type="journal article" date="2019" name="Nat. Ecol. Evol.">
        <title>Megaphylogeny resolves global patterns of mushroom evolution.</title>
        <authorList>
            <person name="Varga T."/>
            <person name="Krizsan K."/>
            <person name="Foldi C."/>
            <person name="Dima B."/>
            <person name="Sanchez-Garcia M."/>
            <person name="Sanchez-Ramirez S."/>
            <person name="Szollosi G.J."/>
            <person name="Szarkandi J.G."/>
            <person name="Papp V."/>
            <person name="Albert L."/>
            <person name="Andreopoulos W."/>
            <person name="Angelini C."/>
            <person name="Antonin V."/>
            <person name="Barry K.W."/>
            <person name="Bougher N.L."/>
            <person name="Buchanan P."/>
            <person name="Buyck B."/>
            <person name="Bense V."/>
            <person name="Catcheside P."/>
            <person name="Chovatia M."/>
            <person name="Cooper J."/>
            <person name="Damon W."/>
            <person name="Desjardin D."/>
            <person name="Finy P."/>
            <person name="Geml J."/>
            <person name="Haridas S."/>
            <person name="Hughes K."/>
            <person name="Justo A."/>
            <person name="Karasinski D."/>
            <person name="Kautmanova I."/>
            <person name="Kiss B."/>
            <person name="Kocsube S."/>
            <person name="Kotiranta H."/>
            <person name="LaButti K.M."/>
            <person name="Lechner B.E."/>
            <person name="Liimatainen K."/>
            <person name="Lipzen A."/>
            <person name="Lukacs Z."/>
            <person name="Mihaltcheva S."/>
            <person name="Morgado L.N."/>
            <person name="Niskanen T."/>
            <person name="Noordeloos M.E."/>
            <person name="Ohm R.A."/>
            <person name="Ortiz-Santana B."/>
            <person name="Ovrebo C."/>
            <person name="Racz N."/>
            <person name="Riley R."/>
            <person name="Savchenko A."/>
            <person name="Shiryaev A."/>
            <person name="Soop K."/>
            <person name="Spirin V."/>
            <person name="Szebenyi C."/>
            <person name="Tomsovsky M."/>
            <person name="Tulloss R.E."/>
            <person name="Uehling J."/>
            <person name="Grigoriev I.V."/>
            <person name="Vagvolgyi C."/>
            <person name="Papp T."/>
            <person name="Martin F.M."/>
            <person name="Miettinen O."/>
            <person name="Hibbett D.S."/>
            <person name="Nagy L.G."/>
        </authorList>
    </citation>
    <scope>NUCLEOTIDE SEQUENCE [LARGE SCALE GENOMIC DNA]</scope>
    <source>
        <strain evidence="3 4">FP101781</strain>
    </source>
</reference>
<proteinExistence type="predicted"/>